<protein>
    <recommendedName>
        <fullName evidence="6">Phosphate transporter</fullName>
    </recommendedName>
</protein>
<comment type="subcellular location">
    <subcellularLocation>
        <location evidence="1 6">Membrane</location>
        <topology evidence="1 6">Multi-pass membrane protein</topology>
    </subcellularLocation>
</comment>
<feature type="transmembrane region" description="Helical" evidence="6">
    <location>
        <begin position="418"/>
        <end position="434"/>
    </location>
</feature>
<dbReference type="PANTHER" id="PTHR11101">
    <property type="entry name" value="PHOSPHATE TRANSPORTER"/>
    <property type="match status" value="1"/>
</dbReference>
<feature type="transmembrane region" description="Helical" evidence="6">
    <location>
        <begin position="200"/>
        <end position="222"/>
    </location>
</feature>
<keyword evidence="8" id="KW-1185">Reference proteome</keyword>
<feature type="transmembrane region" description="Helical" evidence="6">
    <location>
        <begin position="141"/>
        <end position="161"/>
    </location>
</feature>
<dbReference type="AlphaFoldDB" id="A0A7W9CZ08"/>
<comment type="caution">
    <text evidence="7">The sequence shown here is derived from an EMBL/GenBank/DDBJ whole genome shotgun (WGS) entry which is preliminary data.</text>
</comment>
<organism evidence="7 8">
    <name type="scientific">Rhizobium paranaense</name>
    <dbReference type="NCBI Taxonomy" id="1650438"/>
    <lineage>
        <taxon>Bacteria</taxon>
        <taxon>Pseudomonadati</taxon>
        <taxon>Pseudomonadota</taxon>
        <taxon>Alphaproteobacteria</taxon>
        <taxon>Hyphomicrobiales</taxon>
        <taxon>Rhizobiaceae</taxon>
        <taxon>Rhizobium/Agrobacterium group</taxon>
        <taxon>Rhizobium</taxon>
    </lineage>
</organism>
<feature type="transmembrane region" description="Helical" evidence="6">
    <location>
        <begin position="101"/>
        <end position="121"/>
    </location>
</feature>
<feature type="transmembrane region" description="Helical" evidence="6">
    <location>
        <begin position="393"/>
        <end position="412"/>
    </location>
</feature>
<proteinExistence type="inferred from homology"/>
<accession>A0A7W9CZ08</accession>
<feature type="transmembrane region" description="Helical" evidence="6">
    <location>
        <begin position="354"/>
        <end position="373"/>
    </location>
</feature>
<keyword evidence="2 6" id="KW-0813">Transport</keyword>
<sequence>MPDRPAKLTKRTLDKDLDKLTYVEDAAYHVTKRLVAPGIGLVFLGLAMIFAGINVLNQTGATLAIAAVALAGYMAMNIGAKDVANNVGAAVGARAITMTQALVMAAIFEILGAVIAGGPVIKTISSHIIDTDRIITSGKLAWLMMAALLAAALWINFATWLKAPVSTTHTIVGAVVGAGAAAVGPEMVNWRVLGAISAGWVVTPFLGGTIAAGILFFIKTFIIYRNDKIAAAKYWIPILIGLMAGAFTAYLVLQLAPKDTVAGFSTIAIGVVVGLAIWFAARPLVAAQSVGCENKNSSLRKLFRLPLICSAALMSFAHGANDVANAIGPLAAIIRSVSLGSSLSVVGGAAGYTAPYWVVLIGGCGISVGVLLYGPRLIRLVGEQITKLNPMRAYCVALSAALTVIVASWFGLPVSSTHIAIGAVFGVGFFREWYTSHSKRRLAYMRMKAEASGITWAEMVEADEHNPDEIHRRRLVRRSHFMTIIAAWAITVPVSAMLAAAVYWAMVALFI</sequence>
<dbReference type="GO" id="GO:0016020">
    <property type="term" value="C:membrane"/>
    <property type="evidence" value="ECO:0007669"/>
    <property type="project" value="UniProtKB-SubCell"/>
</dbReference>
<feature type="transmembrane region" description="Helical" evidence="6">
    <location>
        <begin position="34"/>
        <end position="55"/>
    </location>
</feature>
<dbReference type="GO" id="GO:0005315">
    <property type="term" value="F:phosphate transmembrane transporter activity"/>
    <property type="evidence" value="ECO:0007669"/>
    <property type="project" value="InterPro"/>
</dbReference>
<name>A0A7W9CZ08_9HYPH</name>
<evidence type="ECO:0000256" key="4">
    <source>
        <dbReference type="ARBA" id="ARBA00022989"/>
    </source>
</evidence>
<keyword evidence="3 6" id="KW-0812">Transmembrane</keyword>
<feature type="transmembrane region" description="Helical" evidence="6">
    <location>
        <begin position="481"/>
        <end position="506"/>
    </location>
</feature>
<dbReference type="RefSeq" id="WP_107107119.1">
    <property type="nucleotide sequence ID" value="NZ_JACHBI010000001.1"/>
</dbReference>
<keyword evidence="4 6" id="KW-1133">Transmembrane helix</keyword>
<feature type="transmembrane region" description="Helical" evidence="6">
    <location>
        <begin position="61"/>
        <end position="80"/>
    </location>
</feature>
<feature type="transmembrane region" description="Helical" evidence="6">
    <location>
        <begin position="302"/>
        <end position="320"/>
    </location>
</feature>
<dbReference type="GO" id="GO:0035435">
    <property type="term" value="P:phosphate ion transmembrane transport"/>
    <property type="evidence" value="ECO:0007669"/>
    <property type="project" value="TreeGrafter"/>
</dbReference>
<dbReference type="Pfam" id="PF01384">
    <property type="entry name" value="PHO4"/>
    <property type="match status" value="1"/>
</dbReference>
<gene>
    <name evidence="7" type="ORF">GGD50_000139</name>
</gene>
<evidence type="ECO:0000256" key="2">
    <source>
        <dbReference type="ARBA" id="ARBA00022448"/>
    </source>
</evidence>
<dbReference type="EMBL" id="JACHBI010000001">
    <property type="protein sequence ID" value="MBB5571563.1"/>
    <property type="molecule type" value="Genomic_DNA"/>
</dbReference>
<evidence type="ECO:0000256" key="6">
    <source>
        <dbReference type="RuleBase" id="RU363058"/>
    </source>
</evidence>
<reference evidence="7 8" key="1">
    <citation type="submission" date="2020-08" db="EMBL/GenBank/DDBJ databases">
        <title>Genomic Encyclopedia of Type Strains, Phase IV (KMG-V): Genome sequencing to study the core and pangenomes of soil and plant-associated prokaryotes.</title>
        <authorList>
            <person name="Whitman W."/>
        </authorList>
    </citation>
    <scope>NUCLEOTIDE SEQUENCE [LARGE SCALE GENOMIC DNA]</scope>
    <source>
        <strain evidence="7 8">SEMIA 4064</strain>
    </source>
</reference>
<evidence type="ECO:0000256" key="1">
    <source>
        <dbReference type="ARBA" id="ARBA00004141"/>
    </source>
</evidence>
<evidence type="ECO:0000256" key="3">
    <source>
        <dbReference type="ARBA" id="ARBA00022692"/>
    </source>
</evidence>
<keyword evidence="6" id="KW-0592">Phosphate transport</keyword>
<dbReference type="Proteomes" id="UP000549882">
    <property type="component" value="Unassembled WGS sequence"/>
</dbReference>
<feature type="transmembrane region" description="Helical" evidence="6">
    <location>
        <begin position="261"/>
        <end position="281"/>
    </location>
</feature>
<keyword evidence="5 6" id="KW-0472">Membrane</keyword>
<evidence type="ECO:0000256" key="5">
    <source>
        <dbReference type="ARBA" id="ARBA00023136"/>
    </source>
</evidence>
<evidence type="ECO:0000313" key="8">
    <source>
        <dbReference type="Proteomes" id="UP000549882"/>
    </source>
</evidence>
<feature type="transmembrane region" description="Helical" evidence="6">
    <location>
        <begin position="234"/>
        <end position="255"/>
    </location>
</feature>
<evidence type="ECO:0000313" key="7">
    <source>
        <dbReference type="EMBL" id="MBB5571563.1"/>
    </source>
</evidence>
<dbReference type="PANTHER" id="PTHR11101:SF80">
    <property type="entry name" value="PHOSPHATE TRANSPORTER"/>
    <property type="match status" value="1"/>
</dbReference>
<comment type="similarity">
    <text evidence="6">Belongs to the inorganic phosphate transporter (PiT) (TC 2.A.20) family.</text>
</comment>
<dbReference type="InterPro" id="IPR001204">
    <property type="entry name" value="Phos_transporter"/>
</dbReference>